<keyword evidence="7" id="KW-0472">Membrane</keyword>
<reference evidence="8 9" key="1">
    <citation type="submission" date="2016-02" db="EMBL/GenBank/DDBJ databases">
        <title>Complete genome sequence and transcriptome regulation of the pentose utilising yeast Sugiyamaella lignohabitans.</title>
        <authorList>
            <person name="Bellasio M."/>
            <person name="Peymann A."/>
            <person name="Valli M."/>
            <person name="Sipitzky M."/>
            <person name="Graf A."/>
            <person name="Sauer M."/>
            <person name="Marx H."/>
            <person name="Mattanovich D."/>
        </authorList>
    </citation>
    <scope>NUCLEOTIDE SEQUENCE [LARGE SCALE GENOMIC DNA]</scope>
    <source>
        <strain evidence="8 9">CBS 10342</strain>
    </source>
</reference>
<dbReference type="Pfam" id="PF01150">
    <property type="entry name" value="GDA1_CD39"/>
    <property type="match status" value="1"/>
</dbReference>
<sequence>MPPPNFVRRSPISKKGSDSRYAVIIDAGSSGSRLFVYEWPDPIQYRAEQSKNKKSLQSLPPLHLDPQWKKKTSPGISSYAKKLDKVWTDHLQELIKHAQSIIPAEEHFSTPIYFLATAGMRLLPDKDQASLLNEVCLSLKENTNFYLPECESHISVIDGETEGLYGWLALNYLLGPTRSYSENAHSFGFMDMGGASAQIAFSPNKTETERHLDDLYDVHLRSLDGEDHEWKVFVSTWLGFGANEARKRLSEYLVLNIDSLPNHQHDAALNTISDPCAPAGHSFNYYDGSNTNVTFIGTGDFEHCLNQLVPLLNKGLPCKDEPCLFNGIHVPAIDFNSDKLVGVSEYWYTANDVFDMGGKYDFAKFSSKAKEFCSLSWEEVLANSEQGVYKDMKKEYLSTACFKAAWVVNILHEGFGVPVSDNGKVLLELDKRATSIDFENQLDTRNIHDFIDPFQSAVSIDGVELTWTLGKAMLYASSQIPSARPGMIDVGYMPAGVPNPQYIIGGEGIPFSTPIRHAPVISGIHILFVFLILLFWLAFAYFKSFLGRGHSSRRFLGFSSLFHNKLRYLTHPIWSVYSRFSGNGKSYIDDFGREDADRLLEEGLNEADFSLKSYPGSPSGSRTSYAPRRMKSSGNLGKSTSMLDLNSVPSRVSSRLNMRPEPIRPISSFDLRDEGLK</sequence>
<evidence type="ECO:0000256" key="6">
    <source>
        <dbReference type="SAM" id="MobiDB-lite"/>
    </source>
</evidence>
<dbReference type="EMBL" id="CP014503">
    <property type="protein sequence ID" value="ANB15470.1"/>
    <property type="molecule type" value="Genomic_DNA"/>
</dbReference>
<dbReference type="Gene3D" id="3.30.420.40">
    <property type="match status" value="1"/>
</dbReference>
<dbReference type="GO" id="GO:0046036">
    <property type="term" value="P:CTP metabolic process"/>
    <property type="evidence" value="ECO:0007669"/>
    <property type="project" value="TreeGrafter"/>
</dbReference>
<dbReference type="Proteomes" id="UP000189580">
    <property type="component" value="Chromosome b"/>
</dbReference>
<dbReference type="GO" id="GO:0017111">
    <property type="term" value="F:ribonucleoside triphosphate phosphatase activity"/>
    <property type="evidence" value="ECO:0007669"/>
    <property type="project" value="EnsemblFungi"/>
</dbReference>
<keyword evidence="9" id="KW-1185">Reference proteome</keyword>
<dbReference type="GO" id="GO:0006256">
    <property type="term" value="P:UDP catabolic process"/>
    <property type="evidence" value="ECO:0007669"/>
    <property type="project" value="TreeGrafter"/>
</dbReference>
<dbReference type="OrthoDB" id="6372431at2759"/>
<keyword evidence="7" id="KW-0812">Transmembrane</keyword>
<keyword evidence="7" id="KW-1133">Transmembrane helix</keyword>
<proteinExistence type="inferred from homology"/>
<feature type="region of interest" description="Disordered" evidence="6">
    <location>
        <begin position="611"/>
        <end position="677"/>
    </location>
</feature>
<gene>
    <name evidence="8" type="primary">YND1</name>
    <name evidence="8" type="ORF">AWJ20_3098</name>
</gene>
<evidence type="ECO:0000256" key="7">
    <source>
        <dbReference type="SAM" id="Phobius"/>
    </source>
</evidence>
<keyword evidence="4" id="KW-0547">Nucleotide-binding</keyword>
<dbReference type="KEGG" id="slb:AWJ20_3098"/>
<comment type="similarity">
    <text evidence="1 5">Belongs to the GDA1/CD39 NTPase family.</text>
</comment>
<evidence type="ECO:0000256" key="4">
    <source>
        <dbReference type="PIRSR" id="PIRSR600407-2"/>
    </source>
</evidence>
<dbReference type="RefSeq" id="XP_018737947.1">
    <property type="nucleotide sequence ID" value="XM_018880094.1"/>
</dbReference>
<dbReference type="GO" id="GO:0005524">
    <property type="term" value="F:ATP binding"/>
    <property type="evidence" value="ECO:0007669"/>
    <property type="project" value="UniProtKB-KW"/>
</dbReference>
<accession>A0A161HHG8</accession>
<dbReference type="AlphaFoldDB" id="A0A161HHG8"/>
<dbReference type="GO" id="GO:0045134">
    <property type="term" value="F:UDP phosphatase activity"/>
    <property type="evidence" value="ECO:0007669"/>
    <property type="project" value="TreeGrafter"/>
</dbReference>
<dbReference type="InterPro" id="IPR000407">
    <property type="entry name" value="GDA1_CD39_NTPase"/>
</dbReference>
<dbReference type="PROSITE" id="PS01238">
    <property type="entry name" value="GDA1_CD39_NTPASE"/>
    <property type="match status" value="1"/>
</dbReference>
<dbReference type="Gene3D" id="3.30.420.150">
    <property type="entry name" value="Exopolyphosphatase. Domain 2"/>
    <property type="match status" value="1"/>
</dbReference>
<dbReference type="PANTHER" id="PTHR11782">
    <property type="entry name" value="ADENOSINE/GUANOSINE DIPHOSPHATASE"/>
    <property type="match status" value="1"/>
</dbReference>
<keyword evidence="2 5" id="KW-0378">Hydrolase</keyword>
<feature type="transmembrane region" description="Helical" evidence="7">
    <location>
        <begin position="520"/>
        <end position="542"/>
    </location>
</feature>
<evidence type="ECO:0000256" key="2">
    <source>
        <dbReference type="ARBA" id="ARBA00022801"/>
    </source>
</evidence>
<dbReference type="GeneID" id="30035082"/>
<keyword evidence="4" id="KW-0067">ATP-binding</keyword>
<feature type="region of interest" description="Disordered" evidence="6">
    <location>
        <begin position="50"/>
        <end position="74"/>
    </location>
</feature>
<name>A0A161HHG8_9ASCO</name>
<evidence type="ECO:0000313" key="8">
    <source>
        <dbReference type="EMBL" id="ANB15470.1"/>
    </source>
</evidence>
<evidence type="ECO:0000313" key="9">
    <source>
        <dbReference type="Proteomes" id="UP000189580"/>
    </source>
</evidence>
<dbReference type="GO" id="GO:0004382">
    <property type="term" value="F:GDP phosphatase activity"/>
    <property type="evidence" value="ECO:0007669"/>
    <property type="project" value="TreeGrafter"/>
</dbReference>
<feature type="binding site" evidence="4">
    <location>
        <begin position="194"/>
        <end position="198"/>
    </location>
    <ligand>
        <name>ATP</name>
        <dbReference type="ChEBI" id="CHEBI:30616"/>
    </ligand>
</feature>
<feature type="active site" description="Proton acceptor" evidence="3">
    <location>
        <position position="162"/>
    </location>
</feature>
<feature type="compositionally biased region" description="Polar residues" evidence="6">
    <location>
        <begin position="632"/>
        <end position="656"/>
    </location>
</feature>
<organism evidence="8 9">
    <name type="scientific">Sugiyamaella lignohabitans</name>
    <dbReference type="NCBI Taxonomy" id="796027"/>
    <lineage>
        <taxon>Eukaryota</taxon>
        <taxon>Fungi</taxon>
        <taxon>Dikarya</taxon>
        <taxon>Ascomycota</taxon>
        <taxon>Saccharomycotina</taxon>
        <taxon>Dipodascomycetes</taxon>
        <taxon>Dipodascales</taxon>
        <taxon>Trichomonascaceae</taxon>
        <taxon>Sugiyamaella</taxon>
    </lineage>
</organism>
<dbReference type="GO" id="GO:0000139">
    <property type="term" value="C:Golgi membrane"/>
    <property type="evidence" value="ECO:0007669"/>
    <property type="project" value="EnsemblFungi"/>
</dbReference>
<evidence type="ECO:0000256" key="3">
    <source>
        <dbReference type="PIRSR" id="PIRSR600407-1"/>
    </source>
</evidence>
<evidence type="ECO:0000256" key="1">
    <source>
        <dbReference type="ARBA" id="ARBA00009283"/>
    </source>
</evidence>
<evidence type="ECO:0000256" key="5">
    <source>
        <dbReference type="RuleBase" id="RU003833"/>
    </source>
</evidence>
<protein>
    <submittedName>
        <fullName evidence="8">Ynd1p</fullName>
    </submittedName>
</protein>
<dbReference type="PANTHER" id="PTHR11782:SF121">
    <property type="entry name" value="NUCLEOSIDE-DIPHOSPHATASE MIG-23"/>
    <property type="match status" value="1"/>
</dbReference>